<protein>
    <submittedName>
        <fullName evidence="2">Uncharacterized protein</fullName>
    </submittedName>
</protein>
<gene>
    <name evidence="2" type="ORF">T440DRAFT_135181</name>
</gene>
<feature type="compositionally biased region" description="Polar residues" evidence="1">
    <location>
        <begin position="18"/>
        <end position="38"/>
    </location>
</feature>
<feature type="region of interest" description="Disordered" evidence="1">
    <location>
        <begin position="1"/>
        <end position="92"/>
    </location>
</feature>
<reference evidence="2" key="1">
    <citation type="submission" date="2020-01" db="EMBL/GenBank/DDBJ databases">
        <authorList>
            <consortium name="DOE Joint Genome Institute"/>
            <person name="Haridas S."/>
            <person name="Albert R."/>
            <person name="Binder M."/>
            <person name="Bloem J."/>
            <person name="Labutti K."/>
            <person name="Salamov A."/>
            <person name="Andreopoulos B."/>
            <person name="Baker S.E."/>
            <person name="Barry K."/>
            <person name="Bills G."/>
            <person name="Bluhm B.H."/>
            <person name="Cannon C."/>
            <person name="Castanera R."/>
            <person name="Culley D.E."/>
            <person name="Daum C."/>
            <person name="Ezra D."/>
            <person name="Gonzalez J.B."/>
            <person name="Henrissat B."/>
            <person name="Kuo A."/>
            <person name="Liang C."/>
            <person name="Lipzen A."/>
            <person name="Lutzoni F."/>
            <person name="Magnuson J."/>
            <person name="Mondo S."/>
            <person name="Nolan M."/>
            <person name="Ohm R."/>
            <person name="Pangilinan J."/>
            <person name="Park H.-J."/>
            <person name="Ramirez L."/>
            <person name="Alfaro M."/>
            <person name="Sun H."/>
            <person name="Tritt A."/>
            <person name="Yoshinaga Y."/>
            <person name="Zwiers L.-H."/>
            <person name="Turgeon B.G."/>
            <person name="Goodwin S.B."/>
            <person name="Spatafora J.W."/>
            <person name="Crous P.W."/>
            <person name="Grigoriev I.V."/>
        </authorList>
    </citation>
    <scope>NUCLEOTIDE SEQUENCE</scope>
    <source>
        <strain evidence="2">IPT5</strain>
    </source>
</reference>
<dbReference type="Proteomes" id="UP000799423">
    <property type="component" value="Unassembled WGS sequence"/>
</dbReference>
<evidence type="ECO:0000313" key="3">
    <source>
        <dbReference type="Proteomes" id="UP000799423"/>
    </source>
</evidence>
<dbReference type="OrthoDB" id="3686703at2759"/>
<dbReference type="EMBL" id="MU006312">
    <property type="protein sequence ID" value="KAF2849365.1"/>
    <property type="molecule type" value="Genomic_DNA"/>
</dbReference>
<accession>A0A6A7B4J5</accession>
<proteinExistence type="predicted"/>
<organism evidence="2 3">
    <name type="scientific">Plenodomus tracheiphilus IPT5</name>
    <dbReference type="NCBI Taxonomy" id="1408161"/>
    <lineage>
        <taxon>Eukaryota</taxon>
        <taxon>Fungi</taxon>
        <taxon>Dikarya</taxon>
        <taxon>Ascomycota</taxon>
        <taxon>Pezizomycotina</taxon>
        <taxon>Dothideomycetes</taxon>
        <taxon>Pleosporomycetidae</taxon>
        <taxon>Pleosporales</taxon>
        <taxon>Pleosporineae</taxon>
        <taxon>Leptosphaeriaceae</taxon>
        <taxon>Plenodomus</taxon>
    </lineage>
</organism>
<evidence type="ECO:0000313" key="2">
    <source>
        <dbReference type="EMBL" id="KAF2849365.1"/>
    </source>
</evidence>
<name>A0A6A7B4J5_9PLEO</name>
<dbReference type="AlphaFoldDB" id="A0A6A7B4J5"/>
<keyword evidence="3" id="KW-1185">Reference proteome</keyword>
<sequence>MASRDHTAQFQEPPVSPLPSQGTSEASKTSDVSRQFQEPISPPPSNDVSGDSKSTAEKVKEKVKKPFVKEEDEVKPPELEAAEEVLQDKGMI</sequence>
<feature type="compositionally biased region" description="Basic and acidic residues" evidence="1">
    <location>
        <begin position="67"/>
        <end position="78"/>
    </location>
</feature>
<evidence type="ECO:0000256" key="1">
    <source>
        <dbReference type="SAM" id="MobiDB-lite"/>
    </source>
</evidence>